<dbReference type="PANTHER" id="PTHR36919">
    <property type="entry name" value="BLR1215 PROTEIN"/>
    <property type="match status" value="1"/>
</dbReference>
<protein>
    <submittedName>
        <fullName evidence="3">DUF2147 domain-containing protein</fullName>
    </submittedName>
</protein>
<comment type="caution">
    <text evidence="3">The sequence shown here is derived from an EMBL/GenBank/DDBJ whole genome shotgun (WGS) entry which is preliminary data.</text>
</comment>
<dbReference type="Gene3D" id="2.40.128.520">
    <property type="match status" value="1"/>
</dbReference>
<accession>A0ABS7BM98</accession>
<evidence type="ECO:0000313" key="4">
    <source>
        <dbReference type="Proteomes" id="UP000759103"/>
    </source>
</evidence>
<gene>
    <name evidence="3" type="ORF">KZ820_08260</name>
</gene>
<evidence type="ECO:0000313" key="3">
    <source>
        <dbReference type="EMBL" id="MBW6530728.1"/>
    </source>
</evidence>
<dbReference type="EMBL" id="JAHXZN010000002">
    <property type="protein sequence ID" value="MBW6530728.1"/>
    <property type="molecule type" value="Genomic_DNA"/>
</dbReference>
<proteinExistence type="predicted"/>
<dbReference type="Proteomes" id="UP000759103">
    <property type="component" value="Unassembled WGS sequence"/>
</dbReference>
<feature type="domain" description="DUF2147" evidence="2">
    <location>
        <begin position="28"/>
        <end position="131"/>
    </location>
</feature>
<name>A0ABS7BM98_9SPHN</name>
<dbReference type="PANTHER" id="PTHR36919:SF2">
    <property type="entry name" value="BLL6627 PROTEIN"/>
    <property type="match status" value="1"/>
</dbReference>
<organism evidence="3 4">
    <name type="scientific">Sphingomonas citri</name>
    <dbReference type="NCBI Taxonomy" id="2862499"/>
    <lineage>
        <taxon>Bacteria</taxon>
        <taxon>Pseudomonadati</taxon>
        <taxon>Pseudomonadota</taxon>
        <taxon>Alphaproteobacteria</taxon>
        <taxon>Sphingomonadales</taxon>
        <taxon>Sphingomonadaceae</taxon>
        <taxon>Sphingomonas</taxon>
    </lineage>
</organism>
<evidence type="ECO:0000259" key="2">
    <source>
        <dbReference type="Pfam" id="PF09917"/>
    </source>
</evidence>
<keyword evidence="4" id="KW-1185">Reference proteome</keyword>
<feature type="chain" id="PRO_5046035006" evidence="1">
    <location>
        <begin position="21"/>
        <end position="138"/>
    </location>
</feature>
<dbReference type="InterPro" id="IPR019223">
    <property type="entry name" value="DUF2147"/>
</dbReference>
<sequence>MMATAIAVATAFALPVGASAAPTASPLGTWLNPYGSVAVRTGACGDRLCGWIVWASAEAQADAREGGVTGLIGTQLLENYRPTSGGWVGTVFVPDMGRRFYSKIEPVGSDGLRVKGCILHGLVCRSQLWHRVAQPPHA</sequence>
<keyword evidence="1" id="KW-0732">Signal</keyword>
<evidence type="ECO:0000256" key="1">
    <source>
        <dbReference type="SAM" id="SignalP"/>
    </source>
</evidence>
<dbReference type="Pfam" id="PF09917">
    <property type="entry name" value="DUF2147"/>
    <property type="match status" value="1"/>
</dbReference>
<feature type="signal peptide" evidence="1">
    <location>
        <begin position="1"/>
        <end position="20"/>
    </location>
</feature>
<reference evidence="3 4" key="1">
    <citation type="submission" date="2021-07" db="EMBL/GenBank/DDBJ databases">
        <title>Sphingomonas sp.</title>
        <authorList>
            <person name="Feng G."/>
            <person name="Li J."/>
            <person name="Pan M."/>
        </authorList>
    </citation>
    <scope>NUCLEOTIDE SEQUENCE [LARGE SCALE GENOMIC DNA]</scope>
    <source>
        <strain evidence="3 4">RRHST34</strain>
    </source>
</reference>